<dbReference type="EMBL" id="SNWP01000011">
    <property type="protein sequence ID" value="TDO26719.1"/>
    <property type="molecule type" value="Genomic_DNA"/>
</dbReference>
<sequence length="44" mass="5165">MYWAFENLISLLIAHSSLLTAQSMGFAAYYPYFYAPKRAIEYDH</sequence>
<reference evidence="1 2" key="1">
    <citation type="submission" date="2019-03" db="EMBL/GenBank/DDBJ databases">
        <title>Genomic Encyclopedia of Archaeal and Bacterial Type Strains, Phase II (KMG-II): from individual species to whole genera.</title>
        <authorList>
            <person name="Goeker M."/>
        </authorList>
    </citation>
    <scope>NUCLEOTIDE SEQUENCE [LARGE SCALE GENOMIC DNA]</scope>
    <source>
        <strain evidence="1 2">DSM 28323</strain>
    </source>
</reference>
<keyword evidence="2" id="KW-1185">Reference proteome</keyword>
<proteinExistence type="predicted"/>
<protein>
    <submittedName>
        <fullName evidence="1">Uncharacterized protein</fullName>
    </submittedName>
</protein>
<comment type="caution">
    <text evidence="1">The sequence shown here is derived from an EMBL/GenBank/DDBJ whole genome shotgun (WGS) entry which is preliminary data.</text>
</comment>
<name>A0A4R6IVM1_9BACT</name>
<evidence type="ECO:0000313" key="1">
    <source>
        <dbReference type="EMBL" id="TDO26719.1"/>
    </source>
</evidence>
<evidence type="ECO:0000313" key="2">
    <source>
        <dbReference type="Proteomes" id="UP000295741"/>
    </source>
</evidence>
<dbReference type="Proteomes" id="UP000295741">
    <property type="component" value="Unassembled WGS sequence"/>
</dbReference>
<accession>A0A4R6IVM1</accession>
<gene>
    <name evidence="1" type="ORF">BC659_2028</name>
</gene>
<organism evidence="1 2">
    <name type="scientific">Sediminibacterium goheungense</name>
    <dbReference type="NCBI Taxonomy" id="1086393"/>
    <lineage>
        <taxon>Bacteria</taxon>
        <taxon>Pseudomonadati</taxon>
        <taxon>Bacteroidota</taxon>
        <taxon>Chitinophagia</taxon>
        <taxon>Chitinophagales</taxon>
        <taxon>Chitinophagaceae</taxon>
        <taxon>Sediminibacterium</taxon>
    </lineage>
</organism>
<dbReference type="AlphaFoldDB" id="A0A4R6IVM1"/>